<feature type="compositionally biased region" description="Polar residues" evidence="9">
    <location>
        <begin position="362"/>
        <end position="377"/>
    </location>
</feature>
<evidence type="ECO:0000256" key="3">
    <source>
        <dbReference type="ARBA" id="ARBA00022737"/>
    </source>
</evidence>
<dbReference type="FunFam" id="1.10.10.440:FF:000013">
    <property type="entry name" value="pre-mRNA-processing protein 40A isoform X1"/>
    <property type="match status" value="1"/>
</dbReference>
<dbReference type="InterPro" id="IPR001202">
    <property type="entry name" value="WW_dom"/>
</dbReference>
<dbReference type="Pfam" id="PF01846">
    <property type="entry name" value="FF"/>
    <property type="match status" value="4"/>
</dbReference>
<reference evidence="12 13" key="1">
    <citation type="journal article" date="2010" name="Nature">
        <title>Genome sequencing and analysis of the model grass Brachypodium distachyon.</title>
        <authorList>
            <consortium name="International Brachypodium Initiative"/>
        </authorList>
    </citation>
    <scope>NUCLEOTIDE SEQUENCE [LARGE SCALE GENOMIC DNA]</scope>
    <source>
        <strain evidence="12 13">Bd21</strain>
    </source>
</reference>
<gene>
    <name evidence="12" type="ORF">BRADI_4g20404v3</name>
</gene>
<organism evidence="12">
    <name type="scientific">Brachypodium distachyon</name>
    <name type="common">Purple false brome</name>
    <name type="synonym">Trachynia distachya</name>
    <dbReference type="NCBI Taxonomy" id="15368"/>
    <lineage>
        <taxon>Eukaryota</taxon>
        <taxon>Viridiplantae</taxon>
        <taxon>Streptophyta</taxon>
        <taxon>Embryophyta</taxon>
        <taxon>Tracheophyta</taxon>
        <taxon>Spermatophyta</taxon>
        <taxon>Magnoliopsida</taxon>
        <taxon>Liliopsida</taxon>
        <taxon>Poales</taxon>
        <taxon>Poaceae</taxon>
        <taxon>BOP clade</taxon>
        <taxon>Pooideae</taxon>
        <taxon>Stipodae</taxon>
        <taxon>Brachypodieae</taxon>
        <taxon>Brachypodium</taxon>
    </lineage>
</organism>
<evidence type="ECO:0000256" key="1">
    <source>
        <dbReference type="ARBA" id="ARBA00004123"/>
    </source>
</evidence>
<feature type="region of interest" description="Disordered" evidence="9">
    <location>
        <begin position="1"/>
        <end position="43"/>
    </location>
</feature>
<evidence type="ECO:0000256" key="5">
    <source>
        <dbReference type="ARBA" id="ARBA00023242"/>
    </source>
</evidence>
<dbReference type="FunFam" id="1.10.10.440:FF:000024">
    <property type="entry name" value="Pre-mRNA-processing protein 40A"/>
    <property type="match status" value="1"/>
</dbReference>
<dbReference type="ExpressionAtlas" id="A0A2K2CNY1">
    <property type="expression patterns" value="baseline"/>
</dbReference>
<dbReference type="PROSITE" id="PS50020">
    <property type="entry name" value="WW_DOMAIN_2"/>
    <property type="match status" value="2"/>
</dbReference>
<keyword evidence="2" id="KW-0507">mRNA processing</keyword>
<feature type="compositionally biased region" description="Pro residues" evidence="9">
    <location>
        <begin position="1"/>
        <end position="12"/>
    </location>
</feature>
<feature type="region of interest" description="Disordered" evidence="9">
    <location>
        <begin position="352"/>
        <end position="388"/>
    </location>
</feature>
<keyword evidence="4" id="KW-0508">mRNA splicing</keyword>
<dbReference type="Proteomes" id="UP000008810">
    <property type="component" value="Chromosome 4"/>
</dbReference>
<dbReference type="InParanoid" id="A0A2K2CNY1"/>
<evidence type="ECO:0000256" key="8">
    <source>
        <dbReference type="ARBA" id="ARBA00064817"/>
    </source>
</evidence>
<feature type="domain" description="WW" evidence="10">
    <location>
        <begin position="185"/>
        <end position="218"/>
    </location>
</feature>
<evidence type="ECO:0000256" key="7">
    <source>
        <dbReference type="ARBA" id="ARBA00061317"/>
    </source>
</evidence>
<feature type="compositionally biased region" description="Basic residues" evidence="9">
    <location>
        <begin position="886"/>
        <end position="901"/>
    </location>
</feature>
<keyword evidence="3" id="KW-0677">Repeat</keyword>
<dbReference type="Gramene" id="PNT63725">
    <property type="protein sequence ID" value="PNT63725"/>
    <property type="gene ID" value="BRADI_4g20404v3"/>
</dbReference>
<feature type="compositionally biased region" description="Basic residues" evidence="9">
    <location>
        <begin position="819"/>
        <end position="828"/>
    </location>
</feature>
<evidence type="ECO:0000256" key="9">
    <source>
        <dbReference type="SAM" id="MobiDB-lite"/>
    </source>
</evidence>
<dbReference type="Pfam" id="PF00397">
    <property type="entry name" value="WW"/>
    <property type="match status" value="2"/>
</dbReference>
<feature type="compositionally biased region" description="Low complexity" evidence="9">
    <location>
        <begin position="352"/>
        <end position="361"/>
    </location>
</feature>
<dbReference type="FunFam" id="1.10.10.440:FF:000026">
    <property type="entry name" value="Pre-mRNA-processing protein 40A"/>
    <property type="match status" value="1"/>
</dbReference>
<evidence type="ECO:0000313" key="14">
    <source>
        <dbReference type="Proteomes" id="UP000008810"/>
    </source>
</evidence>
<accession>A0A2K2CNY1</accession>
<dbReference type="InterPro" id="IPR039726">
    <property type="entry name" value="Prp40-like"/>
</dbReference>
<feature type="domain" description="FF" evidence="11">
    <location>
        <begin position="622"/>
        <end position="684"/>
    </location>
</feature>
<dbReference type="STRING" id="15368.A0A2K2CNY1"/>
<dbReference type="SUPFAM" id="SSF51045">
    <property type="entry name" value="WW domain"/>
    <property type="match status" value="2"/>
</dbReference>
<protein>
    <recommendedName>
        <fullName evidence="15">Pre-mRNA-processing protein 40A</fullName>
    </recommendedName>
</protein>
<dbReference type="Pfam" id="PF25432">
    <property type="entry name" value="FF_PRPF40A"/>
    <property type="match status" value="1"/>
</dbReference>
<dbReference type="SMART" id="SM00441">
    <property type="entry name" value="FF"/>
    <property type="match status" value="5"/>
</dbReference>
<dbReference type="InterPro" id="IPR036517">
    <property type="entry name" value="FF_domain_sf"/>
</dbReference>
<dbReference type="FunFam" id="1.10.10.440:FF:000019">
    <property type="entry name" value="Pre-mRNA-processing protein 40A"/>
    <property type="match status" value="1"/>
</dbReference>
<evidence type="ECO:0000313" key="12">
    <source>
        <dbReference type="EMBL" id="PNT63725.1"/>
    </source>
</evidence>
<dbReference type="GO" id="GO:0045292">
    <property type="term" value="P:mRNA cis splicing, via spliceosome"/>
    <property type="evidence" value="ECO:0007669"/>
    <property type="project" value="InterPro"/>
</dbReference>
<dbReference type="GO" id="GO:0005685">
    <property type="term" value="C:U1 snRNP"/>
    <property type="evidence" value="ECO:0000318"/>
    <property type="project" value="GO_Central"/>
</dbReference>
<evidence type="ECO:0000256" key="4">
    <source>
        <dbReference type="ARBA" id="ARBA00023187"/>
    </source>
</evidence>
<evidence type="ECO:0000256" key="6">
    <source>
        <dbReference type="ARBA" id="ARBA00056384"/>
    </source>
</evidence>
<evidence type="ECO:0000259" key="10">
    <source>
        <dbReference type="PROSITE" id="PS50020"/>
    </source>
</evidence>
<dbReference type="CDD" id="cd00201">
    <property type="entry name" value="WW"/>
    <property type="match status" value="2"/>
</dbReference>
<dbReference type="GO" id="GO:0000398">
    <property type="term" value="P:mRNA splicing, via spliceosome"/>
    <property type="evidence" value="ECO:0000318"/>
    <property type="project" value="GO_Central"/>
</dbReference>
<dbReference type="PANTHER" id="PTHR11864:SF0">
    <property type="entry name" value="PRP40 PRE-MRNA PROCESSING FACTOR 40 HOMOLOG A (YEAST)"/>
    <property type="match status" value="1"/>
</dbReference>
<reference evidence="13" key="3">
    <citation type="submission" date="2018-08" db="UniProtKB">
        <authorList>
            <consortium name="EnsemblPlants"/>
        </authorList>
    </citation>
    <scope>IDENTIFICATION</scope>
    <source>
        <strain evidence="13">cv. Bd21</strain>
    </source>
</reference>
<reference evidence="12" key="2">
    <citation type="submission" date="2017-06" db="EMBL/GenBank/DDBJ databases">
        <title>WGS assembly of Brachypodium distachyon.</title>
        <authorList>
            <consortium name="The International Brachypodium Initiative"/>
            <person name="Lucas S."/>
            <person name="Harmon-Smith M."/>
            <person name="Lail K."/>
            <person name="Tice H."/>
            <person name="Grimwood J."/>
            <person name="Bruce D."/>
            <person name="Barry K."/>
            <person name="Shu S."/>
            <person name="Lindquist E."/>
            <person name="Wang M."/>
            <person name="Pitluck S."/>
            <person name="Vogel J.P."/>
            <person name="Garvin D.F."/>
            <person name="Mockler T.C."/>
            <person name="Schmutz J."/>
            <person name="Rokhsar D."/>
            <person name="Bevan M.W."/>
        </authorList>
    </citation>
    <scope>NUCLEOTIDE SEQUENCE</scope>
    <source>
        <strain evidence="12">Bd21</strain>
    </source>
</reference>
<feature type="compositionally biased region" description="Basic and acidic residues" evidence="9">
    <location>
        <begin position="829"/>
        <end position="873"/>
    </location>
</feature>
<comment type="subcellular location">
    <subcellularLocation>
        <location evidence="1">Nucleus</location>
    </subcellularLocation>
</comment>
<dbReference type="GO" id="GO:0070063">
    <property type="term" value="F:RNA polymerase binding"/>
    <property type="evidence" value="ECO:0007669"/>
    <property type="project" value="UniProtKB-ARBA"/>
</dbReference>
<dbReference type="FunFam" id="1.10.10.440:FF:000022">
    <property type="entry name" value="Pre-mRNA-processing protein 40A"/>
    <property type="match status" value="1"/>
</dbReference>
<sequence length="936" mass="107196">MQPSGPPQPPRYPILGSTAPPQNMGPPMPMQFRPAGPPQQPSQFIQLPPQQFRPVGQAMPGANVGMPGSMPHFPQPGQHIPHSGHVPPASQAVRTVYQADRPMSLVPMHPQQQAVFRGGHMATMGACMPPHNFQCQPTSVPPVAQPRGTAPGQSIPLVPLVVQPWHQSVSASSFAIATVQVSSTEPSSCDWQEHTSQAGKKYYYNKRTRQSSWKKPAELMTPLERADASTEWKEFTTAEGQKYYYNKLTNESKWSIPDELKVAREQAEKALIQQPDRVTETTASAPVGSTSVPFSSEVGIIASSTHDRISNLPLPPVNGLSYNAGITSSYVMQTGGTSNAVVAPVTATTGVSSVATDSGTSRNESSSQTIITDTKTGASAEDLEEAKKTMPTAGKIVIPLEEKRSEEPVTSANKLEARNAFKALLESVNLESDWPWDRAMRVIINDKRYSALKTLGERKQAYNEYLNQRKKIEAEERRVKQRKARDDFLTMLEECKGLTSSTRWGKAITMFEDDKRFSAVEHPRDREDLFEYFLVDLQKKERAKAAEEHKRHVVEYRVFLESCGFIKANTQWRKVQDRLEDDEHCSRLEKIDRLDIFQEYIWDLEEKEEEQKWIQKEQARRQERKNRHEFRKMLDEHVADGTLTAKTHWRDYCAQVKDSCAYLAVASNTSDSMPKELFEDVMEELQEQYQDDKTLIKDEVKCGKIHMTTSWTLVDFQAAVTEDENCKGISNINIKLIYDDLIGRLREKNLKEAKKRQRLGDNFLDLLYSIKEISATSTWDDSKPLFEDSQDYMALDSDTYARELFEECVIHLKERLKEKKRMRGRKGNAKKEKECEERKKKKEIENEKKEKERKEKERERGKKREKDRSKRDEMEIDGSDVDIRRSKYKRRGKDKKKKQKRRNDDTTDDVSSEGNEKDDLKKSKRHSRDRKKSWKA</sequence>
<dbReference type="GO" id="GO:0003723">
    <property type="term" value="F:RNA binding"/>
    <property type="evidence" value="ECO:0000318"/>
    <property type="project" value="GO_Central"/>
</dbReference>
<feature type="compositionally biased region" description="Pro residues" evidence="9">
    <location>
        <begin position="23"/>
        <end position="40"/>
    </location>
</feature>
<evidence type="ECO:0000313" key="13">
    <source>
        <dbReference type="EnsemblPlants" id="PNT63725"/>
    </source>
</evidence>
<dbReference type="SMART" id="SM00456">
    <property type="entry name" value="WW"/>
    <property type="match status" value="2"/>
</dbReference>
<dbReference type="EMBL" id="CM000883">
    <property type="protein sequence ID" value="PNT63725.1"/>
    <property type="molecule type" value="Genomic_DNA"/>
</dbReference>
<name>A0A2K2CNY1_BRADI</name>
<dbReference type="PROSITE" id="PS01159">
    <property type="entry name" value="WW_DOMAIN_1"/>
    <property type="match status" value="1"/>
</dbReference>
<dbReference type="PANTHER" id="PTHR11864">
    <property type="entry name" value="PRE-MRNA-PROCESSING PROTEIN PRP40"/>
    <property type="match status" value="1"/>
</dbReference>
<comment type="similarity">
    <text evidence="7">Belongs to the PRPF40 family.</text>
</comment>
<keyword evidence="5" id="KW-0539">Nucleus</keyword>
<dbReference type="Gene3D" id="2.20.70.10">
    <property type="match status" value="2"/>
</dbReference>
<dbReference type="OrthoDB" id="187617at2759"/>
<feature type="region of interest" description="Disordered" evidence="9">
    <location>
        <begin position="819"/>
        <end position="936"/>
    </location>
</feature>
<comment type="function">
    <text evidence="6">Binds the phosphorylated C-terminal domain (CTD) of the largest subunit of RNA polymerase II and functions as a scaffold for RNA processing machineries. May be involved in pre-mRNA splicing.</text>
</comment>
<feature type="compositionally biased region" description="Basic residues" evidence="9">
    <location>
        <begin position="922"/>
        <end position="936"/>
    </location>
</feature>
<dbReference type="PROSITE" id="PS51676">
    <property type="entry name" value="FF"/>
    <property type="match status" value="4"/>
</dbReference>
<feature type="domain" description="FF" evidence="11">
    <location>
        <begin position="414"/>
        <end position="468"/>
    </location>
</feature>
<evidence type="ECO:0008006" key="15">
    <source>
        <dbReference type="Google" id="ProtNLM"/>
    </source>
</evidence>
<keyword evidence="14" id="KW-1185">Reference proteome</keyword>
<dbReference type="InterPro" id="IPR002713">
    <property type="entry name" value="FF_domain"/>
</dbReference>
<dbReference type="AlphaFoldDB" id="A0A2K2CNY1"/>
<proteinExistence type="inferred from homology"/>
<evidence type="ECO:0000259" key="11">
    <source>
        <dbReference type="PROSITE" id="PS51676"/>
    </source>
</evidence>
<dbReference type="Gene3D" id="1.10.10.440">
    <property type="entry name" value="FF domain"/>
    <property type="match status" value="5"/>
</dbReference>
<dbReference type="SUPFAM" id="SSF81698">
    <property type="entry name" value="FF domain"/>
    <property type="match status" value="5"/>
</dbReference>
<dbReference type="GO" id="GO:0071004">
    <property type="term" value="C:U2-type prespliceosome"/>
    <property type="evidence" value="ECO:0000318"/>
    <property type="project" value="GO_Central"/>
</dbReference>
<dbReference type="InterPro" id="IPR036020">
    <property type="entry name" value="WW_dom_sf"/>
</dbReference>
<feature type="domain" description="FF" evidence="11">
    <location>
        <begin position="542"/>
        <end position="603"/>
    </location>
</feature>
<evidence type="ECO:0000256" key="2">
    <source>
        <dbReference type="ARBA" id="ARBA00022664"/>
    </source>
</evidence>
<dbReference type="EnsemblPlants" id="PNT63725">
    <property type="protein sequence ID" value="PNT63725"/>
    <property type="gene ID" value="BRADI_4g20404v3"/>
</dbReference>
<feature type="domain" description="FF" evidence="11">
    <location>
        <begin position="481"/>
        <end position="536"/>
    </location>
</feature>
<feature type="domain" description="WW" evidence="10">
    <location>
        <begin position="226"/>
        <end position="259"/>
    </location>
</feature>
<comment type="subunit">
    <text evidence="8">Interacts (via the WW domains) with the phosphorylated C-terminal domain of NRPB1 (via CTD domain).</text>
</comment>